<sequence>MNRLVISSGWKNLSKLRTQRQILNAGIRFQSTNSKGNKQYYVDPDPQIGEYPNLPYIMNEERTPYGWWDRQMRRNFGETVHENDEILNMHANSVYEHPPWSTILKQWIAFLGIIGGGIYLMSFTIIERPAIPRHYPYEGLKVETAGYTPLTLQESIKKAMEEIEEK</sequence>
<dbReference type="PANTHER" id="PTHR12840:SF1">
    <property type="entry name" value="NADH DEHYDROGENASE [UBIQUINONE] 1 BETA SUBCOMPLEX SUBUNIT 8, MITOCHONDRIAL"/>
    <property type="match status" value="1"/>
</dbReference>
<keyword evidence="1" id="KW-0812">Transmembrane</keyword>
<dbReference type="GO" id="GO:0005739">
    <property type="term" value="C:mitochondrion"/>
    <property type="evidence" value="ECO:0007669"/>
    <property type="project" value="InterPro"/>
</dbReference>
<reference evidence="2 3" key="1">
    <citation type="journal article" date="2018" name="MBio">
        <title>Comparative Genomics Reveals the Core Gene Toolbox for the Fungus-Insect Symbiosis.</title>
        <authorList>
            <person name="Wang Y."/>
            <person name="Stata M."/>
            <person name="Wang W."/>
            <person name="Stajich J.E."/>
            <person name="White M.M."/>
            <person name="Moncalvo J.M."/>
        </authorList>
    </citation>
    <scope>NUCLEOTIDE SEQUENCE [LARGE SCALE GENOMIC DNA]</scope>
    <source>
        <strain evidence="2 3">SC-DP-2</strain>
    </source>
</reference>
<feature type="transmembrane region" description="Helical" evidence="1">
    <location>
        <begin position="107"/>
        <end position="126"/>
    </location>
</feature>
<proteinExistence type="predicted"/>
<evidence type="ECO:0000313" key="2">
    <source>
        <dbReference type="EMBL" id="PVV01857.1"/>
    </source>
</evidence>
<accession>A0A2T9ZBD9</accession>
<keyword evidence="1" id="KW-0472">Membrane</keyword>
<dbReference type="InterPro" id="IPR008699">
    <property type="entry name" value="NDUFB8"/>
</dbReference>
<keyword evidence="3" id="KW-1185">Reference proteome</keyword>
<dbReference type="Pfam" id="PF05821">
    <property type="entry name" value="NDUF_B8"/>
    <property type="match status" value="1"/>
</dbReference>
<evidence type="ECO:0000256" key="1">
    <source>
        <dbReference type="SAM" id="Phobius"/>
    </source>
</evidence>
<dbReference type="AlphaFoldDB" id="A0A2T9ZBD9"/>
<dbReference type="Proteomes" id="UP000245609">
    <property type="component" value="Unassembled WGS sequence"/>
</dbReference>
<evidence type="ECO:0000313" key="3">
    <source>
        <dbReference type="Proteomes" id="UP000245609"/>
    </source>
</evidence>
<dbReference type="PANTHER" id="PTHR12840">
    <property type="entry name" value="NADH-UBIQUINONE OXIDOREDUCTASE ASHI SUBUNIT"/>
    <property type="match status" value="1"/>
</dbReference>
<evidence type="ECO:0008006" key="4">
    <source>
        <dbReference type="Google" id="ProtNLM"/>
    </source>
</evidence>
<dbReference type="EMBL" id="MBFS01000750">
    <property type="protein sequence ID" value="PVV01857.1"/>
    <property type="molecule type" value="Genomic_DNA"/>
</dbReference>
<dbReference type="STRING" id="133381.A0A2T9ZBD9"/>
<keyword evidence="1" id="KW-1133">Transmembrane helix</keyword>
<dbReference type="OrthoDB" id="2014058at2759"/>
<organism evidence="2 3">
    <name type="scientific">Smittium megazygosporum</name>
    <dbReference type="NCBI Taxonomy" id="133381"/>
    <lineage>
        <taxon>Eukaryota</taxon>
        <taxon>Fungi</taxon>
        <taxon>Fungi incertae sedis</taxon>
        <taxon>Zoopagomycota</taxon>
        <taxon>Kickxellomycotina</taxon>
        <taxon>Harpellomycetes</taxon>
        <taxon>Harpellales</taxon>
        <taxon>Legeriomycetaceae</taxon>
        <taxon>Smittium</taxon>
    </lineage>
</organism>
<comment type="caution">
    <text evidence="2">The sequence shown here is derived from an EMBL/GenBank/DDBJ whole genome shotgun (WGS) entry which is preliminary data.</text>
</comment>
<name>A0A2T9ZBD9_9FUNG</name>
<protein>
    <recommendedName>
        <fullName evidence="4">NADH dehydrogenase [ubiquinone] 1 beta subcomplex subunit 8, mitochondrial</fullName>
    </recommendedName>
</protein>
<gene>
    <name evidence="2" type="ORF">BB560_003711</name>
</gene>